<evidence type="ECO:0000313" key="2">
    <source>
        <dbReference type="Proteomes" id="UP000826195"/>
    </source>
</evidence>
<accession>A0AAV7J0C0</accession>
<reference evidence="1 2" key="1">
    <citation type="journal article" date="2021" name="J. Hered.">
        <title>A chromosome-level genome assembly of the parasitoid wasp, Cotesia glomerata (Hymenoptera: Braconidae).</title>
        <authorList>
            <person name="Pinto B.J."/>
            <person name="Weis J.J."/>
            <person name="Gamble T."/>
            <person name="Ode P.J."/>
            <person name="Paul R."/>
            <person name="Zaspel J.M."/>
        </authorList>
    </citation>
    <scope>NUCLEOTIDE SEQUENCE [LARGE SCALE GENOMIC DNA]</scope>
    <source>
        <strain evidence="1">CgM1</strain>
    </source>
</reference>
<protein>
    <submittedName>
        <fullName evidence="1">Uncharacterized protein</fullName>
    </submittedName>
</protein>
<sequence>MWSETSIAWLCLRRSRHQLYGMMMMMMMMMMRLLATKLVAGSLLMSIDARLKPYVGVTLYYQEEIQPPSRSSILAIESIVELVDSKDRKNGLLLPDDINLLIICIQSIKHPDNLQRELFAGHCDVRTREFSCQEKVRLGHKNKKKDLENNDYDKDATVNGQVDDNSLYGELNDKVLFEGIKIARTLRTLGRYTPVAVQATYATL</sequence>
<organism evidence="1 2">
    <name type="scientific">Cotesia glomerata</name>
    <name type="common">Lepidopteran parasitic wasp</name>
    <name type="synonym">Apanteles glomeratus</name>
    <dbReference type="NCBI Taxonomy" id="32391"/>
    <lineage>
        <taxon>Eukaryota</taxon>
        <taxon>Metazoa</taxon>
        <taxon>Ecdysozoa</taxon>
        <taxon>Arthropoda</taxon>
        <taxon>Hexapoda</taxon>
        <taxon>Insecta</taxon>
        <taxon>Pterygota</taxon>
        <taxon>Neoptera</taxon>
        <taxon>Endopterygota</taxon>
        <taxon>Hymenoptera</taxon>
        <taxon>Apocrita</taxon>
        <taxon>Ichneumonoidea</taxon>
        <taxon>Braconidae</taxon>
        <taxon>Microgastrinae</taxon>
        <taxon>Cotesia</taxon>
    </lineage>
</organism>
<dbReference type="EMBL" id="JAHXZJ010000374">
    <property type="protein sequence ID" value="KAH0561838.1"/>
    <property type="molecule type" value="Genomic_DNA"/>
</dbReference>
<gene>
    <name evidence="1" type="ORF">KQX54_019766</name>
</gene>
<dbReference type="AlphaFoldDB" id="A0AAV7J0C0"/>
<comment type="caution">
    <text evidence="1">The sequence shown here is derived from an EMBL/GenBank/DDBJ whole genome shotgun (WGS) entry which is preliminary data.</text>
</comment>
<name>A0AAV7J0C0_COTGL</name>
<keyword evidence="2" id="KW-1185">Reference proteome</keyword>
<dbReference type="Proteomes" id="UP000826195">
    <property type="component" value="Unassembled WGS sequence"/>
</dbReference>
<evidence type="ECO:0000313" key="1">
    <source>
        <dbReference type="EMBL" id="KAH0561838.1"/>
    </source>
</evidence>
<proteinExistence type="predicted"/>